<feature type="transmembrane region" description="Helical" evidence="1">
    <location>
        <begin position="20"/>
        <end position="42"/>
    </location>
</feature>
<keyword evidence="1" id="KW-0812">Transmembrane</keyword>
<proteinExistence type="predicted"/>
<dbReference type="Proteomes" id="UP000504631">
    <property type="component" value="Unplaced"/>
</dbReference>
<dbReference type="KEGG" id="bvk:117238805"/>
<evidence type="ECO:0000313" key="4">
    <source>
        <dbReference type="RefSeq" id="XP_033359913.1"/>
    </source>
</evidence>
<evidence type="ECO:0000313" key="3">
    <source>
        <dbReference type="RefSeq" id="XP_033359910.1"/>
    </source>
</evidence>
<evidence type="ECO:0000256" key="1">
    <source>
        <dbReference type="SAM" id="Phobius"/>
    </source>
</evidence>
<name>A0A6J3L2P9_9HYME</name>
<gene>
    <name evidence="3 4" type="primary">LOC117238805</name>
</gene>
<organism evidence="2 4">
    <name type="scientific">Bombus vosnesenskii</name>
    <dbReference type="NCBI Taxonomy" id="207650"/>
    <lineage>
        <taxon>Eukaryota</taxon>
        <taxon>Metazoa</taxon>
        <taxon>Ecdysozoa</taxon>
        <taxon>Arthropoda</taxon>
        <taxon>Hexapoda</taxon>
        <taxon>Insecta</taxon>
        <taxon>Pterygota</taxon>
        <taxon>Neoptera</taxon>
        <taxon>Endopterygota</taxon>
        <taxon>Hymenoptera</taxon>
        <taxon>Apocrita</taxon>
        <taxon>Aculeata</taxon>
        <taxon>Apoidea</taxon>
        <taxon>Anthophila</taxon>
        <taxon>Apidae</taxon>
        <taxon>Bombus</taxon>
        <taxon>Pyrobombus</taxon>
    </lineage>
</organism>
<reference evidence="3 4" key="1">
    <citation type="submission" date="2025-04" db="UniProtKB">
        <authorList>
            <consortium name="RefSeq"/>
        </authorList>
    </citation>
    <scope>IDENTIFICATION</scope>
    <source>
        <tissue evidence="3 4">Muscle</tissue>
    </source>
</reference>
<dbReference type="RefSeq" id="XP_033359910.1">
    <property type="nucleotide sequence ID" value="XM_033504019.1"/>
</dbReference>
<keyword evidence="1" id="KW-1133">Transmembrane helix</keyword>
<evidence type="ECO:0000313" key="2">
    <source>
        <dbReference type="Proteomes" id="UP000504631"/>
    </source>
</evidence>
<protein>
    <submittedName>
        <fullName evidence="3 4">Uncharacterized protein LOC117238805</fullName>
    </submittedName>
</protein>
<keyword evidence="1" id="KW-0472">Membrane</keyword>
<dbReference type="RefSeq" id="XP_033359913.1">
    <property type="nucleotide sequence ID" value="XM_033504022.1"/>
</dbReference>
<accession>A0A6J3L2P9</accession>
<dbReference type="GeneID" id="117238805"/>
<sequence>MYEPVVLKKKQPQTLAGTPAGKAFIITTLIKILIPTAFFYVLGESVQNRKKLIVELEEGYRNRKKTLYDEFKETQEFWNEPVYSNIVSHVLTKEAQKLLNIDNLKSSLEGDKANN</sequence>
<keyword evidence="2" id="KW-1185">Reference proteome</keyword>
<dbReference type="AlphaFoldDB" id="A0A6J3L2P9"/>